<dbReference type="InterPro" id="IPR026444">
    <property type="entry name" value="Secre_tail"/>
</dbReference>
<evidence type="ECO:0000313" key="4">
    <source>
        <dbReference type="EMBL" id="SDK17251.1"/>
    </source>
</evidence>
<accession>A0A1G8ZQC4</accession>
<dbReference type="EMBL" id="FNEZ01000004">
    <property type="protein sequence ID" value="SDK17251.1"/>
    <property type="molecule type" value="Genomic_DNA"/>
</dbReference>
<organism evidence="4 5">
    <name type="scientific">Flavobacterium noncentrifugens</name>
    <dbReference type="NCBI Taxonomy" id="1128970"/>
    <lineage>
        <taxon>Bacteria</taxon>
        <taxon>Pseudomonadati</taxon>
        <taxon>Bacteroidota</taxon>
        <taxon>Flavobacteriia</taxon>
        <taxon>Flavobacteriales</taxon>
        <taxon>Flavobacteriaceae</taxon>
        <taxon>Flavobacterium</taxon>
    </lineage>
</organism>
<sequence length="399" mass="42124">MKKITTFLVCLFAMAFANAQLSSVALVGSGTPQGWPNDPQTDTHVMSSTDGEHWTLNNLALVNGAVKFRGNNSWALPYNWGGTAFPSGTAIIDGNGFTSTPGVYNVAFNSTTGDYSFVLQQNVFTVVGIIGTATPGGWDADTDMTTTDGIHYILNRVPLLLGALKFRQDHTWTATTNWGGDAFPSGTGTLDGAAITVPSDGKYNITFNRTTAEYTFSFPGVAVVGPAAGGWPNDPQVDANQLSTVDGINYTKGSITLLADNAKFRANNSWAVNWGATAFPSGTAILDSPDSFVCTAGDYSVAFNYDSGAYSFGAPLTASSFEKNKFAAFPNPTQNQWNIRTSNGVIENIKVVDVTGKKVISINPNATEAAIDASALQSGIYFAKVSAGNTTSTVKLIKE</sequence>
<dbReference type="GO" id="GO:0019867">
    <property type="term" value="C:outer membrane"/>
    <property type="evidence" value="ECO:0007669"/>
    <property type="project" value="InterPro"/>
</dbReference>
<feature type="chain" id="PRO_5011484102" evidence="2">
    <location>
        <begin position="20"/>
        <end position="399"/>
    </location>
</feature>
<dbReference type="Pfam" id="PF18962">
    <property type="entry name" value="Por_Secre_tail"/>
    <property type="match status" value="1"/>
</dbReference>
<name>A0A1G8ZQC4_9FLAO</name>
<dbReference type="AlphaFoldDB" id="A0A1G8ZQC4"/>
<dbReference type="Gene3D" id="2.60.40.3620">
    <property type="match status" value="3"/>
</dbReference>
<evidence type="ECO:0000256" key="1">
    <source>
        <dbReference type="ARBA" id="ARBA00022729"/>
    </source>
</evidence>
<protein>
    <submittedName>
        <fullName evidence="4">Por secretion system C-terminal sorting domain-containing protein</fullName>
    </submittedName>
</protein>
<dbReference type="OrthoDB" id="975117at2"/>
<feature type="signal peptide" evidence="2">
    <location>
        <begin position="1"/>
        <end position="19"/>
    </location>
</feature>
<keyword evidence="5" id="KW-1185">Reference proteome</keyword>
<proteinExistence type="predicted"/>
<gene>
    <name evidence="4" type="ORF">SAMN04487935_2697</name>
</gene>
<dbReference type="GO" id="GO:2001070">
    <property type="term" value="F:starch binding"/>
    <property type="evidence" value="ECO:0007669"/>
    <property type="project" value="InterPro"/>
</dbReference>
<reference evidence="4 5" key="1">
    <citation type="submission" date="2016-10" db="EMBL/GenBank/DDBJ databases">
        <authorList>
            <person name="de Groot N.N."/>
        </authorList>
    </citation>
    <scope>NUCLEOTIDE SEQUENCE [LARGE SCALE GENOMIC DNA]</scope>
    <source>
        <strain evidence="4 5">CGMCC 1.10076</strain>
    </source>
</reference>
<evidence type="ECO:0000259" key="3">
    <source>
        <dbReference type="Pfam" id="PF18962"/>
    </source>
</evidence>
<dbReference type="Proteomes" id="UP000199580">
    <property type="component" value="Unassembled WGS sequence"/>
</dbReference>
<dbReference type="STRING" id="1128970.SAMN04487935_2697"/>
<feature type="domain" description="Secretion system C-terminal sorting" evidence="3">
    <location>
        <begin position="329"/>
        <end position="397"/>
    </location>
</feature>
<dbReference type="NCBIfam" id="TIGR04183">
    <property type="entry name" value="Por_Secre_tail"/>
    <property type="match status" value="1"/>
</dbReference>
<dbReference type="RefSeq" id="WP_091396503.1">
    <property type="nucleotide sequence ID" value="NZ_BKAI01000008.1"/>
</dbReference>
<evidence type="ECO:0000256" key="2">
    <source>
        <dbReference type="SAM" id="SignalP"/>
    </source>
</evidence>
<keyword evidence="1 2" id="KW-0732">Signal</keyword>
<evidence type="ECO:0000313" key="5">
    <source>
        <dbReference type="Proteomes" id="UP000199580"/>
    </source>
</evidence>